<dbReference type="InterPro" id="IPR017911">
    <property type="entry name" value="MacB-like_ATP-bd"/>
</dbReference>
<dbReference type="KEGG" id="ccl:Clocl_3179"/>
<dbReference type="STRING" id="720554.Clocl_3179"/>
<dbReference type="GO" id="GO:0016887">
    <property type="term" value="F:ATP hydrolysis activity"/>
    <property type="evidence" value="ECO:0007669"/>
    <property type="project" value="InterPro"/>
</dbReference>
<evidence type="ECO:0000259" key="4">
    <source>
        <dbReference type="PROSITE" id="PS50893"/>
    </source>
</evidence>
<proteinExistence type="predicted"/>
<dbReference type="PROSITE" id="PS50893">
    <property type="entry name" value="ABC_TRANSPORTER_2"/>
    <property type="match status" value="1"/>
</dbReference>
<dbReference type="FunFam" id="3.40.50.300:FF:000032">
    <property type="entry name" value="Export ABC transporter ATP-binding protein"/>
    <property type="match status" value="1"/>
</dbReference>
<dbReference type="InterPro" id="IPR003439">
    <property type="entry name" value="ABC_transporter-like_ATP-bd"/>
</dbReference>
<keyword evidence="2" id="KW-0547">Nucleotide-binding</keyword>
<evidence type="ECO:0000313" key="6">
    <source>
        <dbReference type="Proteomes" id="UP000005435"/>
    </source>
</evidence>
<dbReference type="Gene3D" id="3.40.50.300">
    <property type="entry name" value="P-loop containing nucleotide triphosphate hydrolases"/>
    <property type="match status" value="1"/>
</dbReference>
<evidence type="ECO:0000313" key="5">
    <source>
        <dbReference type="EMBL" id="AEV69701.1"/>
    </source>
</evidence>
<dbReference type="Pfam" id="PF00005">
    <property type="entry name" value="ABC_tran"/>
    <property type="match status" value="1"/>
</dbReference>
<name>G8LVR5_ACECE</name>
<dbReference type="InterPro" id="IPR003593">
    <property type="entry name" value="AAA+_ATPase"/>
</dbReference>
<dbReference type="GO" id="GO:0005886">
    <property type="term" value="C:plasma membrane"/>
    <property type="evidence" value="ECO:0007669"/>
    <property type="project" value="TreeGrafter"/>
</dbReference>
<dbReference type="RefSeq" id="WP_014256238.1">
    <property type="nucleotide sequence ID" value="NC_016627.1"/>
</dbReference>
<keyword evidence="1" id="KW-0813">Transport</keyword>
<evidence type="ECO:0000256" key="3">
    <source>
        <dbReference type="ARBA" id="ARBA00022840"/>
    </source>
</evidence>
<keyword evidence="3" id="KW-0067">ATP-binding</keyword>
<dbReference type="GO" id="GO:0022857">
    <property type="term" value="F:transmembrane transporter activity"/>
    <property type="evidence" value="ECO:0007669"/>
    <property type="project" value="UniProtKB-ARBA"/>
</dbReference>
<dbReference type="PANTHER" id="PTHR24220">
    <property type="entry name" value="IMPORT ATP-BINDING PROTEIN"/>
    <property type="match status" value="1"/>
</dbReference>
<dbReference type="GO" id="GO:0005524">
    <property type="term" value="F:ATP binding"/>
    <property type="evidence" value="ECO:0007669"/>
    <property type="project" value="UniProtKB-KW"/>
</dbReference>
<keyword evidence="6" id="KW-1185">Reference proteome</keyword>
<gene>
    <name evidence="5" type="ordered locus">Clocl_3179</name>
</gene>
<sequence length="222" mass="24553" precursor="true">MVLCQNVFKEFKAGTSFVAVNNVSLHVKTGEFVSIIGKSGSGKSTLLNLIGLIDKPTSGNIFIDGIDSSNMVESQLARIRCEKLGYIFQSFYLDHNYSVYKNVEIPLLIANMPSNKRRERVETCLEQVGMLNKLHSKTSTLSGGEKQRVCIARALANNPSLLLADEPCGNLDSENTQVIMEIFQVLNQKGVTIIMVTHDIEDAKKANRIITMKDGKIISDEN</sequence>
<dbReference type="PANTHER" id="PTHR24220:SF86">
    <property type="entry name" value="ABC TRANSPORTER ABCH.1"/>
    <property type="match status" value="1"/>
</dbReference>
<evidence type="ECO:0000256" key="1">
    <source>
        <dbReference type="ARBA" id="ARBA00022448"/>
    </source>
</evidence>
<reference evidence="5 6" key="2">
    <citation type="journal article" date="2012" name="Stand. Genomic Sci.">
        <title>Complete Genome Sequence of Clostridium clariflavum DSM 19732.</title>
        <authorList>
            <person name="Izquierdo J.A."/>
            <person name="Goodwin L."/>
            <person name="Davenport K.W."/>
            <person name="Teshima H."/>
            <person name="Bruce D."/>
            <person name="Detter C."/>
            <person name="Tapia R."/>
            <person name="Han S."/>
            <person name="Land M."/>
            <person name="Hauser L."/>
            <person name="Jeffries C.D."/>
            <person name="Han J."/>
            <person name="Pitluck S."/>
            <person name="Nolan M."/>
            <person name="Chen A."/>
            <person name="Huntemann M."/>
            <person name="Mavromatis K."/>
            <person name="Mikhailova N."/>
            <person name="Liolios K."/>
            <person name="Woyke T."/>
            <person name="Lynd L.R."/>
        </authorList>
    </citation>
    <scope>NUCLEOTIDE SEQUENCE [LARGE SCALE GENOMIC DNA]</scope>
    <source>
        <strain evidence="6">DSM 19732 / NBRC 101661 / EBR45</strain>
    </source>
</reference>
<dbReference type="InterPro" id="IPR017871">
    <property type="entry name" value="ABC_transporter-like_CS"/>
</dbReference>
<protein>
    <submittedName>
        <fullName evidence="5">ABC-type antimicrobial peptide transport system, ATPase component</fullName>
    </submittedName>
</protein>
<dbReference type="EMBL" id="CP003065">
    <property type="protein sequence ID" value="AEV69701.1"/>
    <property type="molecule type" value="Genomic_DNA"/>
</dbReference>
<dbReference type="InterPro" id="IPR027417">
    <property type="entry name" value="P-loop_NTPase"/>
</dbReference>
<dbReference type="OrthoDB" id="9802264at2"/>
<dbReference type="PROSITE" id="PS00211">
    <property type="entry name" value="ABC_TRANSPORTER_1"/>
    <property type="match status" value="1"/>
</dbReference>
<dbReference type="eggNOG" id="COG1136">
    <property type="taxonomic scope" value="Bacteria"/>
</dbReference>
<dbReference type="CDD" id="cd03255">
    <property type="entry name" value="ABC_MJ0796_LolCDE_FtsE"/>
    <property type="match status" value="1"/>
</dbReference>
<feature type="domain" description="ABC transporter" evidence="4">
    <location>
        <begin position="2"/>
        <end position="222"/>
    </location>
</feature>
<dbReference type="HOGENOM" id="CLU_000604_1_22_9"/>
<dbReference type="AlphaFoldDB" id="G8LVR5"/>
<reference evidence="6" key="1">
    <citation type="submission" date="2011-12" db="EMBL/GenBank/DDBJ databases">
        <title>Complete sequence of Clostridium clariflavum DSM 19732.</title>
        <authorList>
            <consortium name="US DOE Joint Genome Institute"/>
            <person name="Lucas S."/>
            <person name="Han J."/>
            <person name="Lapidus A."/>
            <person name="Cheng J.-F."/>
            <person name="Goodwin L."/>
            <person name="Pitluck S."/>
            <person name="Peters L."/>
            <person name="Teshima H."/>
            <person name="Detter J.C."/>
            <person name="Han C."/>
            <person name="Tapia R."/>
            <person name="Land M."/>
            <person name="Hauser L."/>
            <person name="Kyrpides N."/>
            <person name="Ivanova N."/>
            <person name="Pagani I."/>
            <person name="Kitzmiller T."/>
            <person name="Lynd L."/>
            <person name="Izquierdo J."/>
            <person name="Woyke T."/>
        </authorList>
    </citation>
    <scope>NUCLEOTIDE SEQUENCE [LARGE SCALE GENOMIC DNA]</scope>
    <source>
        <strain evidence="6">DSM 19732 / NBRC 101661 / EBR45</strain>
    </source>
</reference>
<dbReference type="SMART" id="SM00382">
    <property type="entry name" value="AAA"/>
    <property type="match status" value="1"/>
</dbReference>
<dbReference type="GO" id="GO:0098796">
    <property type="term" value="C:membrane protein complex"/>
    <property type="evidence" value="ECO:0007669"/>
    <property type="project" value="UniProtKB-ARBA"/>
</dbReference>
<dbReference type="InterPro" id="IPR015854">
    <property type="entry name" value="ABC_transpr_LolD-like"/>
</dbReference>
<evidence type="ECO:0000256" key="2">
    <source>
        <dbReference type="ARBA" id="ARBA00022741"/>
    </source>
</evidence>
<accession>G8LVR5</accession>
<dbReference type="SUPFAM" id="SSF52540">
    <property type="entry name" value="P-loop containing nucleoside triphosphate hydrolases"/>
    <property type="match status" value="1"/>
</dbReference>
<dbReference type="Proteomes" id="UP000005435">
    <property type="component" value="Chromosome"/>
</dbReference>
<organism evidence="5 6">
    <name type="scientific">Acetivibrio clariflavus (strain DSM 19732 / NBRC 101661 / EBR45)</name>
    <name type="common">Clostridium clariflavum</name>
    <dbReference type="NCBI Taxonomy" id="720554"/>
    <lineage>
        <taxon>Bacteria</taxon>
        <taxon>Bacillati</taxon>
        <taxon>Bacillota</taxon>
        <taxon>Clostridia</taxon>
        <taxon>Eubacteriales</taxon>
        <taxon>Oscillospiraceae</taxon>
        <taxon>Acetivibrio</taxon>
    </lineage>
</organism>